<keyword evidence="2" id="KW-1185">Reference proteome</keyword>
<evidence type="ECO:0000313" key="2">
    <source>
        <dbReference type="Proteomes" id="UP000599391"/>
    </source>
</evidence>
<comment type="caution">
    <text evidence="1">The sequence shown here is derived from an EMBL/GenBank/DDBJ whole genome shotgun (WGS) entry which is preliminary data.</text>
</comment>
<evidence type="ECO:0000313" key="1">
    <source>
        <dbReference type="EMBL" id="MBH8552406.1"/>
    </source>
</evidence>
<reference evidence="1 2" key="1">
    <citation type="journal article" date="2021" name="Int. J. Syst. Evol. Microbiol.">
        <title>Amazonocrinis nigriterrae gen. nov., sp. nov., Atlanticothrix silvestris gen. nov., sp. nov. and Dendronalium phyllosphericum gen. nov., sp. nov., nostocacean cyanobacteria from Brazilian environments.</title>
        <authorList>
            <person name="Alvarenga D.O."/>
            <person name="Andreote A.P.D."/>
            <person name="Branco L.H.Z."/>
            <person name="Delbaje E."/>
            <person name="Cruz R.B."/>
            <person name="Varani A.M."/>
            <person name="Fiore M.F."/>
        </authorList>
    </citation>
    <scope>NUCLEOTIDE SEQUENCE [LARGE SCALE GENOMIC DNA]</scope>
    <source>
        <strain evidence="1 2">CENA357</strain>
    </source>
</reference>
<accession>A0A8J7HAQ6</accession>
<dbReference type="Proteomes" id="UP000599391">
    <property type="component" value="Unassembled WGS sequence"/>
</dbReference>
<proteinExistence type="predicted"/>
<sequence>MKNKIHNNDLSNQSYMFLEGLCKAGFGEFPISVLSQFHVFIMNKFGYTPLPLNEKWEEVLNLAEEIFIGDE</sequence>
<dbReference type="AlphaFoldDB" id="A0A8J7HAQ6"/>
<organism evidence="1 2">
    <name type="scientific">Atlanticothrix silvestris CENA357</name>
    <dbReference type="NCBI Taxonomy" id="1725252"/>
    <lineage>
        <taxon>Bacteria</taxon>
        <taxon>Bacillati</taxon>
        <taxon>Cyanobacteriota</taxon>
        <taxon>Cyanophyceae</taxon>
        <taxon>Nostocales</taxon>
        <taxon>Nodulariaceae</taxon>
        <taxon>Atlanticothrix</taxon>
        <taxon>Atlanticothrix silvestris</taxon>
    </lineage>
</organism>
<name>A0A8J7HAQ6_9CYAN</name>
<gene>
    <name evidence="1" type="ORF">I8751_08460</name>
</gene>
<protein>
    <submittedName>
        <fullName evidence="1">Uncharacterized protein</fullName>
    </submittedName>
</protein>
<dbReference type="RefSeq" id="WP_214438718.1">
    <property type="nucleotide sequence ID" value="NZ_JAECZB010000014.1"/>
</dbReference>
<dbReference type="EMBL" id="JAECZB010000014">
    <property type="protein sequence ID" value="MBH8552406.1"/>
    <property type="molecule type" value="Genomic_DNA"/>
</dbReference>